<dbReference type="AlphaFoldDB" id="A0A377K912"/>
<evidence type="ECO:0000256" key="5">
    <source>
        <dbReference type="ARBA" id="ARBA00023049"/>
    </source>
</evidence>
<dbReference type="EC" id="3.4.24.-" evidence="8"/>
<feature type="domain" description="Peptidase M48" evidence="7">
    <location>
        <begin position="26"/>
        <end position="74"/>
    </location>
</feature>
<evidence type="ECO:0000256" key="3">
    <source>
        <dbReference type="ARBA" id="ARBA00022801"/>
    </source>
</evidence>
<evidence type="ECO:0000313" key="9">
    <source>
        <dbReference type="Proteomes" id="UP000254181"/>
    </source>
</evidence>
<keyword evidence="2" id="KW-0479">Metal-binding</keyword>
<gene>
    <name evidence="8" type="primary">yggG_2</name>
    <name evidence="8" type="ORF">NCTC9075_04228</name>
</gene>
<accession>A0A377K912</accession>
<keyword evidence="4 6" id="KW-0862">Zinc</keyword>
<evidence type="ECO:0000256" key="6">
    <source>
        <dbReference type="RuleBase" id="RU003983"/>
    </source>
</evidence>
<dbReference type="EMBL" id="UGEM01000004">
    <property type="protein sequence ID" value="STP20766.1"/>
    <property type="molecule type" value="Genomic_DNA"/>
</dbReference>
<evidence type="ECO:0000256" key="1">
    <source>
        <dbReference type="ARBA" id="ARBA00022670"/>
    </source>
</evidence>
<evidence type="ECO:0000259" key="7">
    <source>
        <dbReference type="Pfam" id="PF01435"/>
    </source>
</evidence>
<dbReference type="GO" id="GO:0046872">
    <property type="term" value="F:metal ion binding"/>
    <property type="evidence" value="ECO:0007669"/>
    <property type="project" value="UniProtKB-KW"/>
</dbReference>
<evidence type="ECO:0000256" key="4">
    <source>
        <dbReference type="ARBA" id="ARBA00022833"/>
    </source>
</evidence>
<evidence type="ECO:0000256" key="2">
    <source>
        <dbReference type="ARBA" id="ARBA00022723"/>
    </source>
</evidence>
<keyword evidence="3 6" id="KW-0378">Hydrolase</keyword>
<proteinExistence type="inferred from homology"/>
<dbReference type="GO" id="GO:0004222">
    <property type="term" value="F:metalloendopeptidase activity"/>
    <property type="evidence" value="ECO:0007669"/>
    <property type="project" value="InterPro"/>
</dbReference>
<comment type="similarity">
    <text evidence="6">Belongs to the peptidase M48 family.</text>
</comment>
<reference evidence="8 9" key="1">
    <citation type="submission" date="2018-06" db="EMBL/GenBank/DDBJ databases">
        <authorList>
            <consortium name="Pathogen Informatics"/>
            <person name="Doyle S."/>
        </authorList>
    </citation>
    <scope>NUCLEOTIDE SEQUENCE [LARGE SCALE GENOMIC DNA]</scope>
    <source>
        <strain evidence="8 9">NCTC9075</strain>
    </source>
</reference>
<dbReference type="Proteomes" id="UP000254181">
    <property type="component" value="Unassembled WGS sequence"/>
</dbReference>
<dbReference type="GO" id="GO:0006508">
    <property type="term" value="P:proteolysis"/>
    <property type="evidence" value="ECO:0007669"/>
    <property type="project" value="UniProtKB-KW"/>
</dbReference>
<dbReference type="InterPro" id="IPR001915">
    <property type="entry name" value="Peptidase_M48"/>
</dbReference>
<comment type="cofactor">
    <cofactor evidence="6">
        <name>Zn(2+)</name>
        <dbReference type="ChEBI" id="CHEBI:29105"/>
    </cofactor>
    <text evidence="6">Binds 1 zinc ion per subunit.</text>
</comment>
<dbReference type="Pfam" id="PF01435">
    <property type="entry name" value="Peptidase_M48"/>
    <property type="match status" value="1"/>
</dbReference>
<organism evidence="8 9">
    <name type="scientific">Escherichia coli</name>
    <dbReference type="NCBI Taxonomy" id="562"/>
    <lineage>
        <taxon>Bacteria</taxon>
        <taxon>Pseudomonadati</taxon>
        <taxon>Pseudomonadota</taxon>
        <taxon>Gammaproteobacteria</taxon>
        <taxon>Enterobacterales</taxon>
        <taxon>Enterobacteriaceae</taxon>
        <taxon>Escherichia</taxon>
    </lineage>
</organism>
<evidence type="ECO:0000313" key="8">
    <source>
        <dbReference type="EMBL" id="STP20766.1"/>
    </source>
</evidence>
<sequence>MPFQLPSGVASQLSRSQLGDIAEGAINAKYSRDKESEADDFSFDLLKKRGISTQGLVGSFENLASLDGGSHPVHV</sequence>
<protein>
    <submittedName>
        <fullName evidence="8">Peptidase, M48B family</fullName>
        <ecNumber evidence="8">3.4.24.-</ecNumber>
    </submittedName>
</protein>
<keyword evidence="5 6" id="KW-0482">Metalloprotease</keyword>
<name>A0A377K912_ECOLX</name>
<keyword evidence="1 6" id="KW-0645">Protease</keyword>